<evidence type="ECO:0000313" key="3">
    <source>
        <dbReference type="Proteomes" id="UP000225277"/>
    </source>
</evidence>
<reference evidence="2 3" key="1">
    <citation type="submission" date="2016-03" db="EMBL/GenBank/DDBJ databases">
        <authorList>
            <person name="Ploux O."/>
        </authorList>
    </citation>
    <scope>NUCLEOTIDE SEQUENCE [LARGE SCALE GENOMIC DNA]</scope>
    <source>
        <strain evidence="2 3">URUG2</strain>
    </source>
</reference>
<sequence length="226" mass="24181">MIGPTRLSADDYSRQLHSSTVNQCGSKQLNKGYKRPVCCKAGFKPSGSAPGYTGMNCIDGLVDGGSRWSFKPKYDSTVKSKYSGVSKRSSSTIQKRGPLASAVESIPIADNEAMIFALSPEPEFPEHLEGSPSSALAPAELNHILSEMDVATSRRSVRKRSSGIYPDTEPSGSGHQTQDAVLRDLLASNIIQRASRAKAFGSAGVVTKRSLARGRREPKDMTASST</sequence>
<dbReference type="Proteomes" id="UP000225277">
    <property type="component" value="Unassembled WGS sequence"/>
</dbReference>
<name>A0A2D3VK02_9PEZI</name>
<accession>A0A2D3VK02</accession>
<keyword evidence="3" id="KW-1185">Reference proteome</keyword>
<gene>
    <name evidence="2" type="ORF">RCC_10509</name>
</gene>
<dbReference type="RefSeq" id="XP_023631505.1">
    <property type="nucleotide sequence ID" value="XM_023775737.1"/>
</dbReference>
<evidence type="ECO:0000256" key="1">
    <source>
        <dbReference type="SAM" id="MobiDB-lite"/>
    </source>
</evidence>
<evidence type="ECO:0000313" key="2">
    <source>
        <dbReference type="EMBL" id="CZT24781.1"/>
    </source>
</evidence>
<proteinExistence type="predicted"/>
<protein>
    <submittedName>
        <fullName evidence="2">Uncharacterized protein</fullName>
    </submittedName>
</protein>
<dbReference type="GeneID" id="35605551"/>
<organism evidence="2 3">
    <name type="scientific">Ramularia collo-cygni</name>
    <dbReference type="NCBI Taxonomy" id="112498"/>
    <lineage>
        <taxon>Eukaryota</taxon>
        <taxon>Fungi</taxon>
        <taxon>Dikarya</taxon>
        <taxon>Ascomycota</taxon>
        <taxon>Pezizomycotina</taxon>
        <taxon>Dothideomycetes</taxon>
        <taxon>Dothideomycetidae</taxon>
        <taxon>Mycosphaerellales</taxon>
        <taxon>Mycosphaerellaceae</taxon>
        <taxon>Ramularia</taxon>
    </lineage>
</organism>
<dbReference type="EMBL" id="FJUY01000022">
    <property type="protein sequence ID" value="CZT24781.1"/>
    <property type="molecule type" value="Genomic_DNA"/>
</dbReference>
<dbReference type="AlphaFoldDB" id="A0A2D3VK02"/>
<feature type="region of interest" description="Disordered" evidence="1">
    <location>
        <begin position="150"/>
        <end position="177"/>
    </location>
</feature>